<evidence type="ECO:0000259" key="1">
    <source>
        <dbReference type="PROSITE" id="PS50042"/>
    </source>
</evidence>
<reference evidence="2 3" key="1">
    <citation type="submission" date="2018-09" db="EMBL/GenBank/DDBJ databases">
        <title>Genomic Encyclopedia of Archaeal and Bacterial Type Strains, Phase II (KMG-II): from individual species to whole genera.</title>
        <authorList>
            <person name="Goeker M."/>
        </authorList>
    </citation>
    <scope>NUCLEOTIDE SEQUENCE [LARGE SCALE GENOMIC DNA]</scope>
    <source>
        <strain evidence="2 3">DSM 16505</strain>
    </source>
</reference>
<proteinExistence type="predicted"/>
<dbReference type="Pfam" id="PF00027">
    <property type="entry name" value="cNMP_binding"/>
    <property type="match status" value="1"/>
</dbReference>
<evidence type="ECO:0000313" key="2">
    <source>
        <dbReference type="EMBL" id="RKF03192.1"/>
    </source>
</evidence>
<accession>A0A420DZE1</accession>
<dbReference type="PROSITE" id="PS50042">
    <property type="entry name" value="CNMP_BINDING_3"/>
    <property type="match status" value="1"/>
</dbReference>
<dbReference type="InterPro" id="IPR000595">
    <property type="entry name" value="cNMP-bd_dom"/>
</dbReference>
<dbReference type="InterPro" id="IPR014710">
    <property type="entry name" value="RmlC-like_jellyroll"/>
</dbReference>
<dbReference type="RefSeq" id="WP_120187288.1">
    <property type="nucleotide sequence ID" value="NZ_RAQM01000010.1"/>
</dbReference>
<comment type="caution">
    <text evidence="2">The sequence shown here is derived from an EMBL/GenBank/DDBJ whole genome shotgun (WGS) entry which is preliminary data.</text>
</comment>
<sequence>MNDDIKNFLNSYIKLPDSLISTFETLVTFTELEPNEIFTKVGEYPTDFYIVKTGIMRSFLLNDNGTETTRAFFTSGDITGANSAMMQEIPSDVNYQSLTKVTGYKGSFHELIKLTLKHHEFSLFYIKTLESAYVKAEDILLKISSLTATERYLALKKRIPNIDELITQKYIASYLNISPVQLSRIKKKLSVNKLS</sequence>
<dbReference type="AlphaFoldDB" id="A0A420DZE1"/>
<dbReference type="InterPro" id="IPR018490">
    <property type="entry name" value="cNMP-bd_dom_sf"/>
</dbReference>
<organism evidence="2 3">
    <name type="scientific">Tenacibaculum lutimaris</name>
    <dbReference type="NCBI Taxonomy" id="285258"/>
    <lineage>
        <taxon>Bacteria</taxon>
        <taxon>Pseudomonadati</taxon>
        <taxon>Bacteroidota</taxon>
        <taxon>Flavobacteriia</taxon>
        <taxon>Flavobacteriales</taxon>
        <taxon>Flavobacteriaceae</taxon>
        <taxon>Tenacibaculum</taxon>
    </lineage>
</organism>
<evidence type="ECO:0000313" key="3">
    <source>
        <dbReference type="Proteomes" id="UP000285780"/>
    </source>
</evidence>
<dbReference type="Gene3D" id="2.60.120.10">
    <property type="entry name" value="Jelly Rolls"/>
    <property type="match status" value="1"/>
</dbReference>
<protein>
    <submittedName>
        <fullName evidence="2">CRP-like cAMP-binding protein</fullName>
    </submittedName>
</protein>
<keyword evidence="3" id="KW-1185">Reference proteome</keyword>
<feature type="domain" description="Cyclic nucleotide-binding" evidence="1">
    <location>
        <begin position="27"/>
        <end position="90"/>
    </location>
</feature>
<dbReference type="SUPFAM" id="SSF51206">
    <property type="entry name" value="cAMP-binding domain-like"/>
    <property type="match status" value="1"/>
</dbReference>
<name>A0A420DZE1_9FLAO</name>
<gene>
    <name evidence="2" type="ORF">C8N26_2182</name>
</gene>
<dbReference type="CDD" id="cd00038">
    <property type="entry name" value="CAP_ED"/>
    <property type="match status" value="1"/>
</dbReference>
<dbReference type="EMBL" id="RAQM01000010">
    <property type="protein sequence ID" value="RKF03192.1"/>
    <property type="molecule type" value="Genomic_DNA"/>
</dbReference>
<dbReference type="Proteomes" id="UP000285780">
    <property type="component" value="Unassembled WGS sequence"/>
</dbReference>